<keyword evidence="1" id="KW-0472">Membrane</keyword>
<protein>
    <submittedName>
        <fullName evidence="2">Uncharacterized protein</fullName>
    </submittedName>
</protein>
<dbReference type="InterPro" id="IPR045713">
    <property type="entry name" value="DUF6069"/>
</dbReference>
<keyword evidence="1" id="KW-0812">Transmembrane</keyword>
<reference evidence="2 3" key="1">
    <citation type="submission" date="2020-08" db="EMBL/GenBank/DDBJ databases">
        <title>Sequencing the genomes of 1000 actinobacteria strains.</title>
        <authorList>
            <person name="Klenk H.-P."/>
        </authorList>
    </citation>
    <scope>NUCLEOTIDE SEQUENCE [LARGE SCALE GENOMIC DNA]</scope>
    <source>
        <strain evidence="2 3">DSM 43675</strain>
    </source>
</reference>
<gene>
    <name evidence="2" type="ORF">BKA00_000069</name>
</gene>
<feature type="transmembrane region" description="Helical" evidence="1">
    <location>
        <begin position="54"/>
        <end position="73"/>
    </location>
</feature>
<keyword evidence="3" id="KW-1185">Reference proteome</keyword>
<evidence type="ECO:0000313" key="2">
    <source>
        <dbReference type="EMBL" id="MBB6393155.1"/>
    </source>
</evidence>
<feature type="transmembrane region" description="Helical" evidence="1">
    <location>
        <begin position="110"/>
        <end position="131"/>
    </location>
</feature>
<evidence type="ECO:0000256" key="1">
    <source>
        <dbReference type="SAM" id="Phobius"/>
    </source>
</evidence>
<dbReference type="EMBL" id="JACHMQ010000001">
    <property type="protein sequence ID" value="MBB6393155.1"/>
    <property type="molecule type" value="Genomic_DNA"/>
</dbReference>
<feature type="transmembrane region" description="Helical" evidence="1">
    <location>
        <begin position="85"/>
        <end position="104"/>
    </location>
</feature>
<name>A0A7X0FT00_9ACTN</name>
<organism evidence="2 3">
    <name type="scientific">Actinomadura coerulea</name>
    <dbReference type="NCBI Taxonomy" id="46159"/>
    <lineage>
        <taxon>Bacteria</taxon>
        <taxon>Bacillati</taxon>
        <taxon>Actinomycetota</taxon>
        <taxon>Actinomycetes</taxon>
        <taxon>Streptosporangiales</taxon>
        <taxon>Thermomonosporaceae</taxon>
        <taxon>Actinomadura</taxon>
    </lineage>
</organism>
<dbReference type="Proteomes" id="UP000546324">
    <property type="component" value="Unassembled WGS sequence"/>
</dbReference>
<feature type="transmembrane region" description="Helical" evidence="1">
    <location>
        <begin position="12"/>
        <end position="34"/>
    </location>
</feature>
<evidence type="ECO:0000313" key="3">
    <source>
        <dbReference type="Proteomes" id="UP000546324"/>
    </source>
</evidence>
<proteinExistence type="predicted"/>
<accession>A0A7X0FT00</accession>
<dbReference type="RefSeq" id="WP_185023017.1">
    <property type="nucleotide sequence ID" value="NZ_JACHMQ010000001.1"/>
</dbReference>
<comment type="caution">
    <text evidence="2">The sequence shown here is derived from an EMBL/GenBank/DDBJ whole genome shotgun (WGS) entry which is preliminary data.</text>
</comment>
<keyword evidence="1" id="KW-1133">Transmembrane helix</keyword>
<sequence length="146" mass="14752">MTTTSTLSAAPGLRLHACAWGGAVLVAALLWTAARTMHGEVRVDPGEGRPTQVLGLPLIVGVTLAVSVLASGARAVLGRVTDRAPAVWTGLAVTVLLVSFVPVLNVEASGGARATLALMHLGVAAVLVPLLGRRSQAALPAERPGT</sequence>
<dbReference type="Pfam" id="PF19545">
    <property type="entry name" value="DUF6069"/>
    <property type="match status" value="1"/>
</dbReference>
<dbReference type="AlphaFoldDB" id="A0A7X0FT00"/>